<sequence>MLGALAVAGFVVVIVGVNLPNPLMPLYTERYGLTPLAQSVLFSLYLLALVATLSMVIRRPSPRLSPRTTLIVALVLSAGTDLLMVWGSQMFAGLAAGRLAAGVSVGLATGSAATVALAALGERARTMVASGAVIGSLAGNLGGGLLGVLTPAPLETVYSVHLLVTLAVATSLLLVRGVPAPSTTAAEPVTGEPSGYRPRHRRAALLLGAMSWSAAGVVLALVPTSLRLALPGVSLLQAVLPGAMFLAAAWAAQTLCRRRILRLRAWQLSVPLVIGMALIAVALDQGRWWLLLAGAVIGGLGQGPAYSLGLATVTFGLRAARQGRAASWYAAVAYGACGVVTTAVGAYALQAGVPAAIATLTAGLAVAGLSAAAFAGAPQRVHLAARPATA</sequence>
<comment type="caution">
    <text evidence="2">The sequence shown here is derived from an EMBL/GenBank/DDBJ whole genome shotgun (WGS) entry which is preliminary data.</text>
</comment>
<dbReference type="Pfam" id="PF07690">
    <property type="entry name" value="MFS_1"/>
    <property type="match status" value="1"/>
</dbReference>
<feature type="transmembrane region" description="Helical" evidence="1">
    <location>
        <begin position="203"/>
        <end position="222"/>
    </location>
</feature>
<dbReference type="Gene3D" id="1.20.1250.20">
    <property type="entry name" value="MFS general substrate transporter like domains"/>
    <property type="match status" value="1"/>
</dbReference>
<feature type="transmembrane region" description="Helical" evidence="1">
    <location>
        <begin position="263"/>
        <end position="283"/>
    </location>
</feature>
<protein>
    <recommendedName>
        <fullName evidence="4">Major facilitator superfamily MFS_1</fullName>
    </recommendedName>
</protein>
<keyword evidence="1" id="KW-0812">Transmembrane</keyword>
<keyword evidence="1" id="KW-1133">Transmembrane helix</keyword>
<gene>
    <name evidence="2" type="ORF">Aco03nite_054610</name>
</gene>
<evidence type="ECO:0000313" key="2">
    <source>
        <dbReference type="EMBL" id="GID57057.1"/>
    </source>
</evidence>
<keyword evidence="1" id="KW-0472">Membrane</keyword>
<reference evidence="2 3" key="1">
    <citation type="submission" date="2021-01" db="EMBL/GenBank/DDBJ databases">
        <title>Whole genome shotgun sequence of Actinoplanes couchii NBRC 106145.</title>
        <authorList>
            <person name="Komaki H."/>
            <person name="Tamura T."/>
        </authorList>
    </citation>
    <scope>NUCLEOTIDE SEQUENCE [LARGE SCALE GENOMIC DNA]</scope>
    <source>
        <strain evidence="2 3">NBRC 106145</strain>
    </source>
</reference>
<dbReference type="RefSeq" id="WP_203799245.1">
    <property type="nucleotide sequence ID" value="NZ_BAAAQE010000094.1"/>
</dbReference>
<feature type="transmembrane region" description="Helical" evidence="1">
    <location>
        <begin position="156"/>
        <end position="175"/>
    </location>
</feature>
<feature type="transmembrane region" description="Helical" evidence="1">
    <location>
        <begin position="289"/>
        <end position="316"/>
    </location>
</feature>
<dbReference type="InterPro" id="IPR036259">
    <property type="entry name" value="MFS_trans_sf"/>
</dbReference>
<evidence type="ECO:0000313" key="3">
    <source>
        <dbReference type="Proteomes" id="UP000612282"/>
    </source>
</evidence>
<keyword evidence="3" id="KW-1185">Reference proteome</keyword>
<feature type="transmembrane region" description="Helical" evidence="1">
    <location>
        <begin position="228"/>
        <end position="251"/>
    </location>
</feature>
<feature type="transmembrane region" description="Helical" evidence="1">
    <location>
        <begin position="69"/>
        <end position="87"/>
    </location>
</feature>
<dbReference type="Proteomes" id="UP000612282">
    <property type="component" value="Unassembled WGS sequence"/>
</dbReference>
<evidence type="ECO:0008006" key="4">
    <source>
        <dbReference type="Google" id="ProtNLM"/>
    </source>
</evidence>
<accession>A0ABQ3XEW7</accession>
<feature type="transmembrane region" description="Helical" evidence="1">
    <location>
        <begin position="99"/>
        <end position="120"/>
    </location>
</feature>
<feature type="transmembrane region" description="Helical" evidence="1">
    <location>
        <begin position="355"/>
        <end position="377"/>
    </location>
</feature>
<feature type="transmembrane region" description="Helical" evidence="1">
    <location>
        <begin position="328"/>
        <end position="349"/>
    </location>
</feature>
<name>A0ABQ3XEW7_9ACTN</name>
<dbReference type="EMBL" id="BOMG01000064">
    <property type="protein sequence ID" value="GID57057.1"/>
    <property type="molecule type" value="Genomic_DNA"/>
</dbReference>
<proteinExistence type="predicted"/>
<organism evidence="2 3">
    <name type="scientific">Actinoplanes couchii</name>
    <dbReference type="NCBI Taxonomy" id="403638"/>
    <lineage>
        <taxon>Bacteria</taxon>
        <taxon>Bacillati</taxon>
        <taxon>Actinomycetota</taxon>
        <taxon>Actinomycetes</taxon>
        <taxon>Micromonosporales</taxon>
        <taxon>Micromonosporaceae</taxon>
        <taxon>Actinoplanes</taxon>
    </lineage>
</organism>
<dbReference type="InterPro" id="IPR011701">
    <property type="entry name" value="MFS"/>
</dbReference>
<feature type="transmembrane region" description="Helical" evidence="1">
    <location>
        <begin position="127"/>
        <end position="150"/>
    </location>
</feature>
<evidence type="ECO:0000256" key="1">
    <source>
        <dbReference type="SAM" id="Phobius"/>
    </source>
</evidence>
<feature type="transmembrane region" description="Helical" evidence="1">
    <location>
        <begin position="40"/>
        <end position="57"/>
    </location>
</feature>
<dbReference type="SUPFAM" id="SSF103473">
    <property type="entry name" value="MFS general substrate transporter"/>
    <property type="match status" value="1"/>
</dbReference>